<dbReference type="PANTHER" id="PTHR43806">
    <property type="entry name" value="PEPTIDASE S8"/>
    <property type="match status" value="1"/>
</dbReference>
<comment type="similarity">
    <text evidence="2 10 11">Belongs to the peptidase S8 family.</text>
</comment>
<dbReference type="InterPro" id="IPR000209">
    <property type="entry name" value="Peptidase_S8/S53_dom"/>
</dbReference>
<comment type="caution">
    <text evidence="16">The sequence shown here is derived from an EMBL/GenBank/DDBJ whole genome shotgun (WGS) entry which is preliminary data.</text>
</comment>
<keyword evidence="3" id="KW-1003">Cell membrane</keyword>
<keyword evidence="9 13" id="KW-0472">Membrane</keyword>
<evidence type="ECO:0000256" key="14">
    <source>
        <dbReference type="SAM" id="SignalP"/>
    </source>
</evidence>
<dbReference type="InterPro" id="IPR050131">
    <property type="entry name" value="Peptidase_S8_subtilisin-like"/>
</dbReference>
<evidence type="ECO:0000313" key="16">
    <source>
        <dbReference type="EMBL" id="MDA3625048.1"/>
    </source>
</evidence>
<feature type="domain" description="Peptidase S8/S53" evidence="15">
    <location>
        <begin position="95"/>
        <end position="393"/>
    </location>
</feature>
<feature type="region of interest" description="Disordered" evidence="12">
    <location>
        <begin position="30"/>
        <end position="55"/>
    </location>
</feature>
<dbReference type="PROSITE" id="PS00138">
    <property type="entry name" value="SUBTILASE_SER"/>
    <property type="match status" value="1"/>
</dbReference>
<evidence type="ECO:0000256" key="13">
    <source>
        <dbReference type="SAM" id="Phobius"/>
    </source>
</evidence>
<accession>A0ABT4UTK2</accession>
<name>A0ABT4UTK2_9PSEU</name>
<evidence type="ECO:0000256" key="7">
    <source>
        <dbReference type="ARBA" id="ARBA00022825"/>
    </source>
</evidence>
<keyword evidence="6 10" id="KW-0378">Hydrolase</keyword>
<feature type="active site" description="Charge relay system" evidence="10">
    <location>
        <position position="340"/>
    </location>
</feature>
<dbReference type="PROSITE" id="PS51892">
    <property type="entry name" value="SUBTILASE"/>
    <property type="match status" value="1"/>
</dbReference>
<dbReference type="RefSeq" id="WP_270947633.1">
    <property type="nucleotide sequence ID" value="NZ_JAQGLA010000006.1"/>
</dbReference>
<keyword evidence="14" id="KW-0732">Signal</keyword>
<dbReference type="PROSITE" id="PS00137">
    <property type="entry name" value="SUBTILASE_HIS"/>
    <property type="match status" value="1"/>
</dbReference>
<dbReference type="PROSITE" id="PS00136">
    <property type="entry name" value="SUBTILASE_ASP"/>
    <property type="match status" value="1"/>
</dbReference>
<evidence type="ECO:0000256" key="10">
    <source>
        <dbReference type="PROSITE-ProRule" id="PRU01240"/>
    </source>
</evidence>
<keyword evidence="5 13" id="KW-0812">Transmembrane</keyword>
<dbReference type="InterPro" id="IPR036852">
    <property type="entry name" value="Peptidase_S8/S53_dom_sf"/>
</dbReference>
<dbReference type="PANTHER" id="PTHR43806:SF11">
    <property type="entry name" value="CEREVISIN-RELATED"/>
    <property type="match status" value="1"/>
</dbReference>
<dbReference type="GO" id="GO:0006508">
    <property type="term" value="P:proteolysis"/>
    <property type="evidence" value="ECO:0007669"/>
    <property type="project" value="UniProtKB-KW"/>
</dbReference>
<keyword evidence="4 10" id="KW-0645">Protease</keyword>
<dbReference type="InterPro" id="IPR023828">
    <property type="entry name" value="Peptidase_S8_Ser-AS"/>
</dbReference>
<evidence type="ECO:0000256" key="12">
    <source>
        <dbReference type="SAM" id="MobiDB-lite"/>
    </source>
</evidence>
<dbReference type="Pfam" id="PF00082">
    <property type="entry name" value="Peptidase_S8"/>
    <property type="match status" value="1"/>
</dbReference>
<feature type="chain" id="PRO_5046075607" evidence="14">
    <location>
        <begin position="34"/>
        <end position="469"/>
    </location>
</feature>
<dbReference type="Proteomes" id="UP001210380">
    <property type="component" value="Unassembled WGS sequence"/>
</dbReference>
<comment type="subcellular location">
    <subcellularLocation>
        <location evidence="1">Cell membrane</location>
        <topology evidence="1">Single-pass membrane protein</topology>
    </subcellularLocation>
</comment>
<feature type="active site" description="Charge relay system" evidence="10">
    <location>
        <position position="139"/>
    </location>
</feature>
<dbReference type="NCBIfam" id="TIGR03921">
    <property type="entry name" value="T7SS_mycosin"/>
    <property type="match status" value="1"/>
</dbReference>
<feature type="transmembrane region" description="Helical" evidence="13">
    <location>
        <begin position="431"/>
        <end position="454"/>
    </location>
</feature>
<evidence type="ECO:0000256" key="3">
    <source>
        <dbReference type="ARBA" id="ARBA00022475"/>
    </source>
</evidence>
<dbReference type="InterPro" id="IPR023827">
    <property type="entry name" value="Peptidase_S8_Asp-AS"/>
</dbReference>
<evidence type="ECO:0000256" key="2">
    <source>
        <dbReference type="ARBA" id="ARBA00011073"/>
    </source>
</evidence>
<proteinExistence type="inferred from homology"/>
<keyword evidence="8 13" id="KW-1133">Transmembrane helix</keyword>
<dbReference type="PRINTS" id="PR00723">
    <property type="entry name" value="SUBTILISIN"/>
</dbReference>
<evidence type="ECO:0000256" key="1">
    <source>
        <dbReference type="ARBA" id="ARBA00004162"/>
    </source>
</evidence>
<evidence type="ECO:0000256" key="11">
    <source>
        <dbReference type="RuleBase" id="RU003355"/>
    </source>
</evidence>
<dbReference type="Gene3D" id="3.40.50.200">
    <property type="entry name" value="Peptidase S8/S53 domain"/>
    <property type="match status" value="1"/>
</dbReference>
<keyword evidence="17" id="KW-1185">Reference proteome</keyword>
<evidence type="ECO:0000256" key="4">
    <source>
        <dbReference type="ARBA" id="ARBA00022670"/>
    </source>
</evidence>
<feature type="signal peptide" evidence="14">
    <location>
        <begin position="1"/>
        <end position="33"/>
    </location>
</feature>
<organism evidence="16 17">
    <name type="scientific">Saccharopolyspora oryzae</name>
    <dbReference type="NCBI Taxonomy" id="2997343"/>
    <lineage>
        <taxon>Bacteria</taxon>
        <taxon>Bacillati</taxon>
        <taxon>Actinomycetota</taxon>
        <taxon>Actinomycetes</taxon>
        <taxon>Pseudonocardiales</taxon>
        <taxon>Pseudonocardiaceae</taxon>
        <taxon>Saccharopolyspora</taxon>
    </lineage>
</organism>
<evidence type="ECO:0000259" key="15">
    <source>
        <dbReference type="Pfam" id="PF00082"/>
    </source>
</evidence>
<dbReference type="EMBL" id="JAQGLA010000006">
    <property type="protein sequence ID" value="MDA3625048.1"/>
    <property type="molecule type" value="Genomic_DNA"/>
</dbReference>
<evidence type="ECO:0000256" key="8">
    <source>
        <dbReference type="ARBA" id="ARBA00022989"/>
    </source>
</evidence>
<reference evidence="16 17" key="1">
    <citation type="submission" date="2022-11" db="EMBL/GenBank/DDBJ databases">
        <title>Draft genome sequence of Saccharopolyspora sp. WRP15-2 isolated from rhizosphere soils of wild rice in Thailand.</title>
        <authorList>
            <person name="Duangmal K."/>
            <person name="Kammanee S."/>
            <person name="Muangham S."/>
        </authorList>
    </citation>
    <scope>NUCLEOTIDE SEQUENCE [LARGE SCALE GENOMIC DNA]</scope>
    <source>
        <strain evidence="16 17">WRP15-2</strain>
    </source>
</reference>
<sequence length="469" mass="48298">MRSRFSRSTLRTSALLAAVGVLALGGPTAPAVAQTTVGPPRLDESKRAGNSLDGFPYPQKQACMQGNPGNSVIEEKPWSQRVLGYERAHEQGLTGAGKTVAVIDTGVNPHPRLKNLRSGGNSVLQDGGPGAGTKDCDGHGTIVAGMIAASPDPTNQTGFVGIAPDSAILSIRQNSSLFVEDETNQTIGNTRTMAQAINIAVASGADVINISQSSCQPISRAENPLDDGNQELQTAVKQAYDAGVVVVAAAGNVGGQCQKNPAGSPTTAVLPAWFDKYVLTVASVNEQGAPSEFTVPGPWVDVAAPGENLIALDPGHNGKGLASQIAHGQDGQMGPIEGTSFAAPYVSGLAVLIKQKFEEEGKHLDAGQIMDRIKETALHPGGAGGRNDIVGYGTVDPAAALGNIVPAEWGKTNPPQPQKKLGADVLPQKDYPALIIALGGAGAGIAAIVFTAFLTNAVRNVRARTRGER</sequence>
<dbReference type="InterPro" id="IPR015500">
    <property type="entry name" value="Peptidase_S8_subtilisin-rel"/>
</dbReference>
<dbReference type="InterPro" id="IPR023834">
    <property type="entry name" value="T7SS_pept_S8A_mycosin"/>
</dbReference>
<evidence type="ECO:0000256" key="9">
    <source>
        <dbReference type="ARBA" id="ARBA00023136"/>
    </source>
</evidence>
<protein>
    <submittedName>
        <fullName evidence="16">Type VII secretion-associated serine protease mycosin</fullName>
    </submittedName>
</protein>
<feature type="active site" description="Charge relay system" evidence="10">
    <location>
        <position position="104"/>
    </location>
</feature>
<keyword evidence="7 10" id="KW-0720">Serine protease</keyword>
<dbReference type="GO" id="GO:0008233">
    <property type="term" value="F:peptidase activity"/>
    <property type="evidence" value="ECO:0007669"/>
    <property type="project" value="UniProtKB-KW"/>
</dbReference>
<dbReference type="InterPro" id="IPR022398">
    <property type="entry name" value="Peptidase_S8_His-AS"/>
</dbReference>
<evidence type="ECO:0000256" key="6">
    <source>
        <dbReference type="ARBA" id="ARBA00022801"/>
    </source>
</evidence>
<gene>
    <name evidence="16" type="primary">mycP</name>
    <name evidence="16" type="ORF">OU415_06360</name>
</gene>
<evidence type="ECO:0000313" key="17">
    <source>
        <dbReference type="Proteomes" id="UP001210380"/>
    </source>
</evidence>
<dbReference type="SUPFAM" id="SSF52743">
    <property type="entry name" value="Subtilisin-like"/>
    <property type="match status" value="1"/>
</dbReference>
<evidence type="ECO:0000256" key="5">
    <source>
        <dbReference type="ARBA" id="ARBA00022692"/>
    </source>
</evidence>